<dbReference type="InterPro" id="IPR013785">
    <property type="entry name" value="Aldolase_TIM"/>
</dbReference>
<dbReference type="STRING" id="34027.SAMN05421829_11867"/>
<reference evidence="14" key="1">
    <citation type="submission" date="2017-01" db="EMBL/GenBank/DDBJ databases">
        <authorList>
            <person name="Varghese N."/>
            <person name="Submissions S."/>
        </authorList>
    </citation>
    <scope>NUCLEOTIDE SEQUENCE [LARGE SCALE GENOMIC DNA]</scope>
    <source>
        <strain evidence="14">ATCC 51758</strain>
    </source>
</reference>
<evidence type="ECO:0000256" key="3">
    <source>
        <dbReference type="ARBA" id="ARBA00013236"/>
    </source>
</evidence>
<dbReference type="Gene3D" id="3.20.20.70">
    <property type="entry name" value="Aldolase class I"/>
    <property type="match status" value="1"/>
</dbReference>
<keyword evidence="5 9" id="KW-0436">Ligase</keyword>
<keyword evidence="13" id="KW-0328">Glycosyltransferase</keyword>
<dbReference type="PANTHER" id="PTHR11098:SF1">
    <property type="entry name" value="NICOTINATE PHOSPHORIBOSYLTRANSFERASE"/>
    <property type="match status" value="1"/>
</dbReference>
<dbReference type="AlphaFoldDB" id="A0A1N7BM34"/>
<dbReference type="RefSeq" id="WP_076604031.1">
    <property type="nucleotide sequence ID" value="NZ_FTMD01000018.1"/>
</dbReference>
<dbReference type="CDD" id="cd01570">
    <property type="entry name" value="NAPRTase_A"/>
    <property type="match status" value="1"/>
</dbReference>
<dbReference type="Pfam" id="PF04095">
    <property type="entry name" value="NAPRTase"/>
    <property type="match status" value="1"/>
</dbReference>
<evidence type="ECO:0000259" key="11">
    <source>
        <dbReference type="Pfam" id="PF17767"/>
    </source>
</evidence>
<keyword evidence="6 9" id="KW-0662">Pyridine nucleotide biosynthesis</keyword>
<accession>A0A1N7BM34</accession>
<dbReference type="EC" id="6.3.4.21" evidence="3 9"/>
<dbReference type="GO" id="GO:0016757">
    <property type="term" value="F:glycosyltransferase activity"/>
    <property type="evidence" value="ECO:0007669"/>
    <property type="project" value="UniProtKB-KW"/>
</dbReference>
<evidence type="ECO:0000256" key="2">
    <source>
        <dbReference type="ARBA" id="ARBA00010897"/>
    </source>
</evidence>
<evidence type="ECO:0000256" key="5">
    <source>
        <dbReference type="ARBA" id="ARBA00022598"/>
    </source>
</evidence>
<dbReference type="InterPro" id="IPR041525">
    <property type="entry name" value="N/Namide_PRibTrfase"/>
</dbReference>
<feature type="domain" description="Nicotinate phosphoribosyltransferase N-terminal" evidence="11">
    <location>
        <begin position="8"/>
        <end position="130"/>
    </location>
</feature>
<dbReference type="Proteomes" id="UP000186819">
    <property type="component" value="Unassembled WGS sequence"/>
</dbReference>
<dbReference type="InterPro" id="IPR041619">
    <property type="entry name" value="NAPRTase_C"/>
</dbReference>
<dbReference type="SUPFAM" id="SSF54675">
    <property type="entry name" value="Nicotinate/Quinolinate PRTase N-terminal domain-like"/>
    <property type="match status" value="1"/>
</dbReference>
<evidence type="ECO:0000256" key="4">
    <source>
        <dbReference type="ARBA" id="ARBA00022553"/>
    </source>
</evidence>
<evidence type="ECO:0000256" key="6">
    <source>
        <dbReference type="ARBA" id="ARBA00022642"/>
    </source>
</evidence>
<feature type="domain" description="Nicotinate phosphoribosyltransferase C-terminal" evidence="12">
    <location>
        <begin position="377"/>
        <end position="436"/>
    </location>
</feature>
<dbReference type="GO" id="GO:0034355">
    <property type="term" value="P:NAD+ biosynthetic process via the salvage pathway"/>
    <property type="evidence" value="ECO:0007669"/>
    <property type="project" value="TreeGrafter"/>
</dbReference>
<comment type="catalytic activity">
    <reaction evidence="8 9">
        <text>5-phospho-alpha-D-ribose 1-diphosphate + nicotinate + ATP + H2O = nicotinate beta-D-ribonucleotide + ADP + phosphate + diphosphate</text>
        <dbReference type="Rhea" id="RHEA:36163"/>
        <dbReference type="ChEBI" id="CHEBI:15377"/>
        <dbReference type="ChEBI" id="CHEBI:30616"/>
        <dbReference type="ChEBI" id="CHEBI:32544"/>
        <dbReference type="ChEBI" id="CHEBI:33019"/>
        <dbReference type="ChEBI" id="CHEBI:43474"/>
        <dbReference type="ChEBI" id="CHEBI:57502"/>
        <dbReference type="ChEBI" id="CHEBI:58017"/>
        <dbReference type="ChEBI" id="CHEBI:456216"/>
        <dbReference type="EC" id="6.3.4.21"/>
    </reaction>
</comment>
<comment type="function">
    <text evidence="9">Catalyzes the first step in the biosynthesis of NAD from nicotinic acid, the ATP-dependent synthesis of beta-nicotinate D-ribonucleotide from nicotinate and 5-phospho-D-ribose 1-phosphate.</text>
</comment>
<keyword evidence="7 9" id="KW-0808">Transferase</keyword>
<comment type="similarity">
    <text evidence="2 9">Belongs to the NAPRTase family.</text>
</comment>
<dbReference type="NCBIfam" id="NF006696">
    <property type="entry name" value="PRK09243.1-3"/>
    <property type="match status" value="1"/>
</dbReference>
<dbReference type="InterPro" id="IPR036068">
    <property type="entry name" value="Nicotinate_pribotase-like_C"/>
</dbReference>
<dbReference type="UniPathway" id="UPA00253">
    <property type="reaction ID" value="UER00457"/>
</dbReference>
<dbReference type="InterPro" id="IPR040727">
    <property type="entry name" value="NAPRTase_N"/>
</dbReference>
<dbReference type="InterPro" id="IPR006405">
    <property type="entry name" value="Nic_PRibTrfase_pncB"/>
</dbReference>
<dbReference type="NCBIfam" id="TIGR01513">
    <property type="entry name" value="NAPRTase_put"/>
    <property type="match status" value="1"/>
</dbReference>
<evidence type="ECO:0000259" key="12">
    <source>
        <dbReference type="Pfam" id="PF17956"/>
    </source>
</evidence>
<dbReference type="PANTHER" id="PTHR11098">
    <property type="entry name" value="NICOTINATE PHOSPHORIBOSYLTRANSFERASE"/>
    <property type="match status" value="1"/>
</dbReference>
<evidence type="ECO:0000259" key="10">
    <source>
        <dbReference type="Pfam" id="PF04095"/>
    </source>
</evidence>
<comment type="PTM">
    <text evidence="9">Transiently phosphorylated on a His residue during the reaction cycle. Phosphorylation strongly increases the affinity for substrates and increases the rate of nicotinate D-ribonucleotide production. Dephosphorylation regenerates the low-affinity form of the enzyme, leading to product release.</text>
</comment>
<sequence length="452" mass="49028">MTPSAPALLTDLYQLTMLQAYFDGGMTKTASFEFFVRRLPEQRNFLVAAGLEQVLDYLETLRFSDEELAWLAGCGRFHREFIDWLATLRFTGDVDAMPEGTVFFADEPILRVTAPLPQAQLVETRIINLLQFQTMVAAKAARCTLAAQGRLLVDFGLRRAHGAEAGLLSARASHLAGFDGTATVAAGMQWGIPLYGTMAHSFIQAHDDEAAAFEHFARSQPAANTMLIDTYDTESAARKLADLAARLAPDGIAIQAVRIDSGDLAEHARRVRAILDGEGLPRVRIFVSGNLDEYAVHDLVASGAPIDGFGVGTRMNTSADQPWLDCAYKLQEYDGQPRRKRSEGKATWPGRKQVYRHRDADGGLAGDLLTTVDDPADGEPLLVPVMRAGKRLAASPPLAAVRAQAAANLAALPPRMRQIAPAEAPPVTVSAALRELAETVDRRLQSTSPAVR</sequence>
<proteinExistence type="inferred from homology"/>
<evidence type="ECO:0000256" key="7">
    <source>
        <dbReference type="ARBA" id="ARBA00022679"/>
    </source>
</evidence>
<dbReference type="NCBIfam" id="NF009131">
    <property type="entry name" value="PRK12484.1"/>
    <property type="match status" value="1"/>
</dbReference>
<dbReference type="PIRSF" id="PIRSF000484">
    <property type="entry name" value="NAPRT"/>
    <property type="match status" value="1"/>
</dbReference>
<dbReference type="Pfam" id="PF17767">
    <property type="entry name" value="NAPRTase_N"/>
    <property type="match status" value="1"/>
</dbReference>
<protein>
    <recommendedName>
        <fullName evidence="3 9">Nicotinate phosphoribosyltransferase</fullName>
        <ecNumber evidence="3 9">6.3.4.21</ecNumber>
    </recommendedName>
</protein>
<evidence type="ECO:0000313" key="13">
    <source>
        <dbReference type="EMBL" id="SIR52438.1"/>
    </source>
</evidence>
<evidence type="ECO:0000313" key="14">
    <source>
        <dbReference type="Proteomes" id="UP000186819"/>
    </source>
</evidence>
<dbReference type="GO" id="GO:0005829">
    <property type="term" value="C:cytosol"/>
    <property type="evidence" value="ECO:0007669"/>
    <property type="project" value="TreeGrafter"/>
</dbReference>
<keyword evidence="4" id="KW-0597">Phosphoprotein</keyword>
<keyword evidence="14" id="KW-1185">Reference proteome</keyword>
<gene>
    <name evidence="13" type="ORF">SAMN05421829_11867</name>
</gene>
<feature type="domain" description="Nicotinate/nicotinamide phosphoribosyltransferase" evidence="10">
    <location>
        <begin position="152"/>
        <end position="331"/>
    </location>
</feature>
<dbReference type="Pfam" id="PF17956">
    <property type="entry name" value="NAPRTase_C"/>
    <property type="match status" value="1"/>
</dbReference>
<dbReference type="GO" id="GO:0004516">
    <property type="term" value="F:nicotinate phosphoribosyltransferase activity"/>
    <property type="evidence" value="ECO:0007669"/>
    <property type="project" value="UniProtKB-UniRule"/>
</dbReference>
<name>A0A1N7BM34_9RHOO</name>
<dbReference type="EMBL" id="FTMD01000018">
    <property type="protein sequence ID" value="SIR52438.1"/>
    <property type="molecule type" value="Genomic_DNA"/>
</dbReference>
<evidence type="ECO:0000256" key="9">
    <source>
        <dbReference type="RuleBase" id="RU365100"/>
    </source>
</evidence>
<dbReference type="InterPro" id="IPR007229">
    <property type="entry name" value="Nic_PRibTrfase-Fam"/>
</dbReference>
<organism evidence="13 14">
    <name type="scientific">Aromatoleum tolulyticum</name>
    <dbReference type="NCBI Taxonomy" id="34027"/>
    <lineage>
        <taxon>Bacteria</taxon>
        <taxon>Pseudomonadati</taxon>
        <taxon>Pseudomonadota</taxon>
        <taxon>Betaproteobacteria</taxon>
        <taxon>Rhodocyclales</taxon>
        <taxon>Rhodocyclaceae</taxon>
        <taxon>Aromatoleum</taxon>
    </lineage>
</organism>
<evidence type="ECO:0000256" key="8">
    <source>
        <dbReference type="ARBA" id="ARBA00048668"/>
    </source>
</evidence>
<dbReference type="SUPFAM" id="SSF51690">
    <property type="entry name" value="Nicotinate/Quinolinate PRTase C-terminal domain-like"/>
    <property type="match status" value="1"/>
</dbReference>
<evidence type="ECO:0000256" key="1">
    <source>
        <dbReference type="ARBA" id="ARBA00004952"/>
    </source>
</evidence>
<dbReference type="OrthoDB" id="9771406at2"/>
<comment type="pathway">
    <text evidence="1 9">Cofactor biosynthesis; NAD(+) biosynthesis; nicotinate D-ribonucleotide from nicotinate: step 1/1.</text>
</comment>
<dbReference type="Gene3D" id="3.20.140.10">
    <property type="entry name" value="nicotinate phosphoribosyltransferase"/>
    <property type="match status" value="1"/>
</dbReference>